<dbReference type="NCBIfam" id="NF008168">
    <property type="entry name" value="PRK10917.2-2"/>
    <property type="match status" value="1"/>
</dbReference>
<dbReference type="InterPro" id="IPR004609">
    <property type="entry name" value="ATP-dep_DNA_helicase_RecG"/>
</dbReference>
<evidence type="ECO:0000256" key="1">
    <source>
        <dbReference type="ARBA" id="ARBA00007504"/>
    </source>
</evidence>
<reference evidence="18" key="1">
    <citation type="submission" date="2023-01" db="EMBL/GenBank/DDBJ databases">
        <title>Oxazolidinone resistance genes in florfenicol resistant enterococci from beef cattle and veal calves at slaughter.</title>
        <authorList>
            <person name="Biggel M."/>
        </authorList>
    </citation>
    <scope>NUCLEOTIDE SEQUENCE</scope>
    <source>
        <strain evidence="18">K79-1</strain>
    </source>
</reference>
<dbReference type="InterPro" id="IPR011545">
    <property type="entry name" value="DEAD/DEAH_box_helicase_dom"/>
</dbReference>
<keyword evidence="5 15" id="KW-0378">Hydrolase</keyword>
<keyword evidence="3 15" id="KW-0547">Nucleotide-binding</keyword>
<dbReference type="GO" id="GO:0006281">
    <property type="term" value="P:DNA repair"/>
    <property type="evidence" value="ECO:0007669"/>
    <property type="project" value="UniProtKB-UniRule"/>
</dbReference>
<dbReference type="PROSITE" id="PS51192">
    <property type="entry name" value="HELICASE_ATP_BIND_1"/>
    <property type="match status" value="1"/>
</dbReference>
<organism evidence="18 19">
    <name type="scientific">Aerococcus urinaeequi</name>
    <dbReference type="NCBI Taxonomy" id="51665"/>
    <lineage>
        <taxon>Bacteria</taxon>
        <taxon>Bacillati</taxon>
        <taxon>Bacillota</taxon>
        <taxon>Bacilli</taxon>
        <taxon>Lactobacillales</taxon>
        <taxon>Aerococcaceae</taxon>
        <taxon>Aerococcus</taxon>
    </lineage>
</organism>
<dbReference type="GO" id="GO:0003677">
    <property type="term" value="F:DNA binding"/>
    <property type="evidence" value="ECO:0007669"/>
    <property type="project" value="UniProtKB-KW"/>
</dbReference>
<dbReference type="InterPro" id="IPR012340">
    <property type="entry name" value="NA-bd_OB-fold"/>
</dbReference>
<dbReference type="GO" id="GO:0016787">
    <property type="term" value="F:hydrolase activity"/>
    <property type="evidence" value="ECO:0007669"/>
    <property type="project" value="UniProtKB-KW"/>
</dbReference>
<dbReference type="Gene3D" id="3.40.50.300">
    <property type="entry name" value="P-loop containing nucleotide triphosphate hydrolases"/>
    <property type="match status" value="2"/>
</dbReference>
<dbReference type="InterPro" id="IPR047112">
    <property type="entry name" value="RecG/Mfd"/>
</dbReference>
<dbReference type="PANTHER" id="PTHR47964:SF1">
    <property type="entry name" value="ATP-DEPENDENT DNA HELICASE HOMOLOG RECG, CHLOROPLASTIC"/>
    <property type="match status" value="1"/>
</dbReference>
<dbReference type="SMART" id="SM00487">
    <property type="entry name" value="DEXDc"/>
    <property type="match status" value="1"/>
</dbReference>
<evidence type="ECO:0000313" key="19">
    <source>
        <dbReference type="Proteomes" id="UP001179483"/>
    </source>
</evidence>
<feature type="domain" description="Helicase ATP-binding" evidence="16">
    <location>
        <begin position="275"/>
        <end position="438"/>
    </location>
</feature>
<evidence type="ECO:0000256" key="13">
    <source>
        <dbReference type="ARBA" id="ARBA00034808"/>
    </source>
</evidence>
<evidence type="ECO:0000256" key="11">
    <source>
        <dbReference type="ARBA" id="ARBA00023235"/>
    </source>
</evidence>
<dbReference type="InterPro" id="IPR033454">
    <property type="entry name" value="RecG_wedge"/>
</dbReference>
<protein>
    <recommendedName>
        <fullName evidence="2 15">ATP-dependent DNA helicase RecG</fullName>
        <ecNumber evidence="13 15">5.6.2.4</ecNumber>
    </recommendedName>
</protein>
<dbReference type="SUPFAM" id="SSF50249">
    <property type="entry name" value="Nucleic acid-binding proteins"/>
    <property type="match status" value="1"/>
</dbReference>
<accession>A0AAE9XIK3</accession>
<dbReference type="PANTHER" id="PTHR47964">
    <property type="entry name" value="ATP-DEPENDENT DNA HELICASE HOMOLOG RECG, CHLOROPLASTIC"/>
    <property type="match status" value="1"/>
</dbReference>
<evidence type="ECO:0000256" key="15">
    <source>
        <dbReference type="RuleBase" id="RU363016"/>
    </source>
</evidence>
<dbReference type="Gene3D" id="2.40.50.140">
    <property type="entry name" value="Nucleic acid-binding proteins"/>
    <property type="match status" value="1"/>
</dbReference>
<gene>
    <name evidence="18" type="primary">recG</name>
    <name evidence="18" type="ORF">PML80_06600</name>
</gene>
<dbReference type="InterPro" id="IPR001650">
    <property type="entry name" value="Helicase_C-like"/>
</dbReference>
<dbReference type="Pfam" id="PF00271">
    <property type="entry name" value="Helicase_C"/>
    <property type="match status" value="1"/>
</dbReference>
<dbReference type="Proteomes" id="UP001179483">
    <property type="component" value="Chromosome"/>
</dbReference>
<dbReference type="Pfam" id="PF17191">
    <property type="entry name" value="RecG_wedge"/>
    <property type="match status" value="1"/>
</dbReference>
<evidence type="ECO:0000256" key="2">
    <source>
        <dbReference type="ARBA" id="ARBA00017846"/>
    </source>
</evidence>
<dbReference type="EC" id="5.6.2.4" evidence="13 15"/>
<evidence type="ECO:0000256" key="9">
    <source>
        <dbReference type="ARBA" id="ARBA00023172"/>
    </source>
</evidence>
<evidence type="ECO:0000256" key="5">
    <source>
        <dbReference type="ARBA" id="ARBA00022801"/>
    </source>
</evidence>
<keyword evidence="7 15" id="KW-0067">ATP-binding</keyword>
<dbReference type="CDD" id="cd18811">
    <property type="entry name" value="SF2_C_RecG"/>
    <property type="match status" value="1"/>
</dbReference>
<dbReference type="GO" id="GO:0043138">
    <property type="term" value="F:3'-5' DNA helicase activity"/>
    <property type="evidence" value="ECO:0007669"/>
    <property type="project" value="UniProtKB-EC"/>
</dbReference>
<comment type="catalytic activity">
    <reaction evidence="12 15">
        <text>Couples ATP hydrolysis with the unwinding of duplex DNA by translocating in the 3'-5' direction.</text>
        <dbReference type="EC" id="5.6.2.4"/>
    </reaction>
</comment>
<dbReference type="InterPro" id="IPR027417">
    <property type="entry name" value="P-loop_NTPase"/>
</dbReference>
<dbReference type="GO" id="GO:0006310">
    <property type="term" value="P:DNA recombination"/>
    <property type="evidence" value="ECO:0007669"/>
    <property type="project" value="UniProtKB-UniRule"/>
</dbReference>
<dbReference type="CDD" id="cd04488">
    <property type="entry name" value="RecG_wedge_OBF"/>
    <property type="match status" value="1"/>
</dbReference>
<evidence type="ECO:0000256" key="8">
    <source>
        <dbReference type="ARBA" id="ARBA00023125"/>
    </source>
</evidence>
<evidence type="ECO:0000256" key="10">
    <source>
        <dbReference type="ARBA" id="ARBA00023204"/>
    </source>
</evidence>
<keyword evidence="8" id="KW-0238">DNA-binding</keyword>
<keyword evidence="9 15" id="KW-0233">DNA recombination</keyword>
<keyword evidence="4 15" id="KW-0227">DNA damage</keyword>
<dbReference type="GO" id="GO:0005524">
    <property type="term" value="F:ATP binding"/>
    <property type="evidence" value="ECO:0007669"/>
    <property type="project" value="UniProtKB-KW"/>
</dbReference>
<dbReference type="SMART" id="SM00490">
    <property type="entry name" value="HELICc"/>
    <property type="match status" value="1"/>
</dbReference>
<dbReference type="AlphaFoldDB" id="A0AAE9XIK3"/>
<comment type="similarity">
    <text evidence="1 15">Belongs to the helicase family. RecG subfamily.</text>
</comment>
<dbReference type="InterPro" id="IPR014001">
    <property type="entry name" value="Helicase_ATP-bd"/>
</dbReference>
<evidence type="ECO:0000256" key="3">
    <source>
        <dbReference type="ARBA" id="ARBA00022741"/>
    </source>
</evidence>
<evidence type="ECO:0000256" key="7">
    <source>
        <dbReference type="ARBA" id="ARBA00022840"/>
    </source>
</evidence>
<evidence type="ECO:0000256" key="4">
    <source>
        <dbReference type="ARBA" id="ARBA00022763"/>
    </source>
</evidence>
<dbReference type="Pfam" id="PF00270">
    <property type="entry name" value="DEAD"/>
    <property type="match status" value="1"/>
</dbReference>
<keyword evidence="11" id="KW-0413">Isomerase</keyword>
<sequence length="684" mass="77222">MMARTLSDSVTVLKGVGAKKAALLEKVGISTVEDLLYHFPFRYEDVSVKSAGELVDNTKASVKGVVVTEPVVQYFGRNRNRLTFRLAMDHEVLQVIFFNQPYLKKNIQVNQEIVVYGKFEGAKQQIVGIKLFSNHQDEESGDNDFEAIYHLTQGLSTKSLTDLIKQAIDLYGDLVVELLPESLREKYQLMPHKLAIQQIHFPDSQEDNRQARRQLKYQELFLYALKLQWRKLQQRRIANGAQIFYDNDHLRDFIQTIPFELTAGQKAVVNEICADLRQPFQMNRLLQGDVGSGKTVVAMICLVATIDAGFQGAMMVPTEILADQHYASISGFFEKTDYKVALLTGSTKTKARREILADLVNGDIDLLIGTHALIQDDVKFADLGMVVIDEQHRFGVNQRSKLVAKGEFKAPNVLYMTATPIPRTLEITMMGDMDVSKLKEMPSGRIPIETSWVRHNRQAQVDEQIWREVRKGRQVYIICPLIGESEALEAQNAEHIYETYVAQFGGQFSVGLLHGQMSADEKDQVMDAFKKNDIQILVSTTVIEVGVNVPNATYMVILDADRFGLAQLHQLRGRVGRGEHASYCVLVADPRTDNGKQRMNIMVESTDGFYLSQQDLELRGAGDYFGTRQSGLPEFKVADPIEDGVILEVAREDAIQFIPYFEGHLNEFTELAEWLDQQVTTINA</sequence>
<comment type="catalytic activity">
    <reaction evidence="14 15">
        <text>ATP + H2O = ADP + phosphate + H(+)</text>
        <dbReference type="Rhea" id="RHEA:13065"/>
        <dbReference type="ChEBI" id="CHEBI:15377"/>
        <dbReference type="ChEBI" id="CHEBI:15378"/>
        <dbReference type="ChEBI" id="CHEBI:30616"/>
        <dbReference type="ChEBI" id="CHEBI:43474"/>
        <dbReference type="ChEBI" id="CHEBI:456216"/>
        <dbReference type="EC" id="5.6.2.4"/>
    </reaction>
</comment>
<name>A0AAE9XIK3_9LACT</name>
<dbReference type="CDD" id="cd17992">
    <property type="entry name" value="DEXHc_RecG"/>
    <property type="match status" value="1"/>
</dbReference>
<evidence type="ECO:0000256" key="14">
    <source>
        <dbReference type="ARBA" id="ARBA00048988"/>
    </source>
</evidence>
<dbReference type="EMBL" id="CP116590">
    <property type="protein sequence ID" value="WCG37192.1"/>
    <property type="molecule type" value="Genomic_DNA"/>
</dbReference>
<keyword evidence="6 15" id="KW-0347">Helicase</keyword>
<evidence type="ECO:0000256" key="6">
    <source>
        <dbReference type="ARBA" id="ARBA00022806"/>
    </source>
</evidence>
<comment type="function">
    <text evidence="15">Plays a critical role in recombination and DNA repair. Helps process Holliday junction intermediates to mature products by catalyzing branch migration. Has replication fork regression activity, unwinds stalled or blocked replication forks to make a HJ that can be resolved. Has a DNA unwinding activity characteristic of a DNA helicase with 3'-5' polarity.</text>
</comment>
<feature type="domain" description="Helicase C-terminal" evidence="17">
    <location>
        <begin position="460"/>
        <end position="617"/>
    </location>
</feature>
<evidence type="ECO:0000256" key="12">
    <source>
        <dbReference type="ARBA" id="ARBA00034617"/>
    </source>
</evidence>
<dbReference type="Pfam" id="PF19833">
    <property type="entry name" value="RecG_dom3_C"/>
    <property type="match status" value="1"/>
</dbReference>
<evidence type="ECO:0000259" key="16">
    <source>
        <dbReference type="PROSITE" id="PS51192"/>
    </source>
</evidence>
<dbReference type="NCBIfam" id="NF008165">
    <property type="entry name" value="PRK10917.1-3"/>
    <property type="match status" value="1"/>
</dbReference>
<dbReference type="InterPro" id="IPR045562">
    <property type="entry name" value="RecG_dom3_C"/>
</dbReference>
<evidence type="ECO:0000313" key="18">
    <source>
        <dbReference type="EMBL" id="WCG37192.1"/>
    </source>
</evidence>
<proteinExistence type="inferred from homology"/>
<keyword evidence="10 15" id="KW-0234">DNA repair</keyword>
<dbReference type="SUPFAM" id="SSF52540">
    <property type="entry name" value="P-loop containing nucleoside triphosphate hydrolases"/>
    <property type="match status" value="2"/>
</dbReference>
<dbReference type="NCBIfam" id="TIGR00643">
    <property type="entry name" value="recG"/>
    <property type="match status" value="1"/>
</dbReference>
<dbReference type="PROSITE" id="PS51194">
    <property type="entry name" value="HELICASE_CTER"/>
    <property type="match status" value="1"/>
</dbReference>
<evidence type="ECO:0000259" key="17">
    <source>
        <dbReference type="PROSITE" id="PS51194"/>
    </source>
</evidence>